<dbReference type="GO" id="GO:0015288">
    <property type="term" value="F:porin activity"/>
    <property type="evidence" value="ECO:0007669"/>
    <property type="project" value="TreeGrafter"/>
</dbReference>
<dbReference type="InterPro" id="IPR010130">
    <property type="entry name" value="T1SS_OMP_TolC"/>
</dbReference>
<keyword evidence="11" id="KW-1185">Reference proteome</keyword>
<dbReference type="Gene3D" id="1.20.1600.10">
    <property type="entry name" value="Outer membrane efflux proteins (OEP)"/>
    <property type="match status" value="1"/>
</dbReference>
<dbReference type="GO" id="GO:0009279">
    <property type="term" value="C:cell outer membrane"/>
    <property type="evidence" value="ECO:0007669"/>
    <property type="project" value="UniProtKB-SubCell"/>
</dbReference>
<evidence type="ECO:0000256" key="7">
    <source>
        <dbReference type="ARBA" id="ARBA00023237"/>
    </source>
</evidence>
<sequence>MRTRQARARGVLLAAIACVAQAAAAQGFADAWERALATEPALQAARANRTAAEERTIGARAALLPQIDANANRNLNRRTFVQNTQNPFTGEPSPETGERYYATTAQVNLTQPLWRPQNWAALAQARESEQQAYWEALATEQDLHGKFVTAWFDVMAARDSVVNAGEQVEATRQQREVMQRGLALGTHSEVQAAEAVARHEQALADRAGAQTELEAKTAVLEQLTGPLPAFHVPQWRSGDAAFLFAPLAPLPEWLARVESDSPAVRAAQRAVAAAREEVRKQQALHQPTVDFVSRHARIDQGSGTSPGQPGYRSREHSWGLQLNVPIYSGGGNSARAREAAAMAMKAEADLEGARRNALTQARQAWATAQAAQAKSQAAEHALRAAEVALRAATTGQGTGLKTVLDELQAREQLAHARRDQQRAHYDRVVGLARLRAAAGEPADAFIAAIAVLLGPASSAPAR</sequence>
<evidence type="ECO:0000256" key="9">
    <source>
        <dbReference type="SAM" id="SignalP"/>
    </source>
</evidence>
<dbReference type="Pfam" id="PF02321">
    <property type="entry name" value="OEP"/>
    <property type="match status" value="2"/>
</dbReference>
<comment type="similarity">
    <text evidence="2">Belongs to the outer membrane factor (OMF) (TC 1.B.17) family.</text>
</comment>
<keyword evidence="7" id="KW-0998">Cell outer membrane</keyword>
<feature type="chain" id="PRO_5037802634" evidence="9">
    <location>
        <begin position="23"/>
        <end position="462"/>
    </location>
</feature>
<evidence type="ECO:0000313" key="10">
    <source>
        <dbReference type="EMBL" id="MBC5782980.1"/>
    </source>
</evidence>
<dbReference type="NCBIfam" id="TIGR01844">
    <property type="entry name" value="type_I_sec_TolC"/>
    <property type="match status" value="1"/>
</dbReference>
<evidence type="ECO:0000256" key="4">
    <source>
        <dbReference type="ARBA" id="ARBA00022452"/>
    </source>
</evidence>
<keyword evidence="5" id="KW-0812">Transmembrane</keyword>
<protein>
    <submittedName>
        <fullName evidence="10">TolC family outer membrane protein</fullName>
    </submittedName>
</protein>
<dbReference type="Proteomes" id="UP000608513">
    <property type="component" value="Unassembled WGS sequence"/>
</dbReference>
<gene>
    <name evidence="10" type="ORF">H8N03_08480</name>
</gene>
<evidence type="ECO:0000256" key="2">
    <source>
        <dbReference type="ARBA" id="ARBA00007613"/>
    </source>
</evidence>
<evidence type="ECO:0000256" key="3">
    <source>
        <dbReference type="ARBA" id="ARBA00022448"/>
    </source>
</evidence>
<comment type="caution">
    <text evidence="10">The sequence shown here is derived from an EMBL/GenBank/DDBJ whole genome shotgun (WGS) entry which is preliminary data.</text>
</comment>
<dbReference type="PANTHER" id="PTHR30026">
    <property type="entry name" value="OUTER MEMBRANE PROTEIN TOLC"/>
    <property type="match status" value="1"/>
</dbReference>
<feature type="signal peptide" evidence="9">
    <location>
        <begin position="1"/>
        <end position="22"/>
    </location>
</feature>
<keyword evidence="9" id="KW-0732">Signal</keyword>
<keyword evidence="6" id="KW-0472">Membrane</keyword>
<dbReference type="InterPro" id="IPR051906">
    <property type="entry name" value="TolC-like"/>
</dbReference>
<dbReference type="SUPFAM" id="SSF56954">
    <property type="entry name" value="Outer membrane efflux proteins (OEP)"/>
    <property type="match status" value="1"/>
</dbReference>
<organism evidence="10 11">
    <name type="scientific">Ramlibacter cellulosilyticus</name>
    <dbReference type="NCBI Taxonomy" id="2764187"/>
    <lineage>
        <taxon>Bacteria</taxon>
        <taxon>Pseudomonadati</taxon>
        <taxon>Pseudomonadota</taxon>
        <taxon>Betaproteobacteria</taxon>
        <taxon>Burkholderiales</taxon>
        <taxon>Comamonadaceae</taxon>
        <taxon>Ramlibacter</taxon>
    </lineage>
</organism>
<evidence type="ECO:0000256" key="1">
    <source>
        <dbReference type="ARBA" id="ARBA00004442"/>
    </source>
</evidence>
<comment type="subcellular location">
    <subcellularLocation>
        <location evidence="1">Cell outer membrane</location>
    </subcellularLocation>
</comment>
<dbReference type="GO" id="GO:0015562">
    <property type="term" value="F:efflux transmembrane transporter activity"/>
    <property type="evidence" value="ECO:0007669"/>
    <property type="project" value="InterPro"/>
</dbReference>
<dbReference type="GO" id="GO:1990281">
    <property type="term" value="C:efflux pump complex"/>
    <property type="evidence" value="ECO:0007669"/>
    <property type="project" value="TreeGrafter"/>
</dbReference>
<dbReference type="RefSeq" id="WP_187075714.1">
    <property type="nucleotide sequence ID" value="NZ_JACORT010000002.1"/>
</dbReference>
<accession>A0A923SAN5</accession>
<dbReference type="EMBL" id="JACORT010000002">
    <property type="protein sequence ID" value="MBC5782980.1"/>
    <property type="molecule type" value="Genomic_DNA"/>
</dbReference>
<keyword evidence="8" id="KW-0175">Coiled coil</keyword>
<name>A0A923SAN5_9BURK</name>
<dbReference type="PANTHER" id="PTHR30026:SF20">
    <property type="entry name" value="OUTER MEMBRANE PROTEIN TOLC"/>
    <property type="match status" value="1"/>
</dbReference>
<evidence type="ECO:0000256" key="5">
    <source>
        <dbReference type="ARBA" id="ARBA00022692"/>
    </source>
</evidence>
<proteinExistence type="inferred from homology"/>
<keyword evidence="3" id="KW-0813">Transport</keyword>
<evidence type="ECO:0000256" key="8">
    <source>
        <dbReference type="SAM" id="Coils"/>
    </source>
</evidence>
<dbReference type="AlphaFoldDB" id="A0A923SAN5"/>
<reference evidence="10" key="1">
    <citation type="submission" date="2020-08" db="EMBL/GenBank/DDBJ databases">
        <title>Ramlibacter sp. USB13 16S ribosomal RNA gene genome sequencing and assembly.</title>
        <authorList>
            <person name="Kang M."/>
        </authorList>
    </citation>
    <scope>NUCLEOTIDE SEQUENCE</scope>
    <source>
        <strain evidence="10">USB13</strain>
    </source>
</reference>
<evidence type="ECO:0000256" key="6">
    <source>
        <dbReference type="ARBA" id="ARBA00023136"/>
    </source>
</evidence>
<feature type="coiled-coil region" evidence="8">
    <location>
        <begin position="336"/>
        <end position="388"/>
    </location>
</feature>
<keyword evidence="4" id="KW-1134">Transmembrane beta strand</keyword>
<dbReference type="InterPro" id="IPR003423">
    <property type="entry name" value="OMP_efflux"/>
</dbReference>
<evidence type="ECO:0000313" key="11">
    <source>
        <dbReference type="Proteomes" id="UP000608513"/>
    </source>
</evidence>